<evidence type="ECO:0000256" key="1">
    <source>
        <dbReference type="SAM" id="MobiDB-lite"/>
    </source>
</evidence>
<gene>
    <name evidence="2" type="ORF">E3N88_25212</name>
</gene>
<dbReference type="AlphaFoldDB" id="A0A5N6N4D3"/>
<comment type="caution">
    <text evidence="2">The sequence shown here is derived from an EMBL/GenBank/DDBJ whole genome shotgun (WGS) entry which is preliminary data.</text>
</comment>
<organism evidence="2 3">
    <name type="scientific">Mikania micrantha</name>
    <name type="common">bitter vine</name>
    <dbReference type="NCBI Taxonomy" id="192012"/>
    <lineage>
        <taxon>Eukaryota</taxon>
        <taxon>Viridiplantae</taxon>
        <taxon>Streptophyta</taxon>
        <taxon>Embryophyta</taxon>
        <taxon>Tracheophyta</taxon>
        <taxon>Spermatophyta</taxon>
        <taxon>Magnoliopsida</taxon>
        <taxon>eudicotyledons</taxon>
        <taxon>Gunneridae</taxon>
        <taxon>Pentapetalae</taxon>
        <taxon>asterids</taxon>
        <taxon>campanulids</taxon>
        <taxon>Asterales</taxon>
        <taxon>Asteraceae</taxon>
        <taxon>Asteroideae</taxon>
        <taxon>Heliantheae alliance</taxon>
        <taxon>Eupatorieae</taxon>
        <taxon>Mikania</taxon>
    </lineage>
</organism>
<feature type="region of interest" description="Disordered" evidence="1">
    <location>
        <begin position="45"/>
        <end position="79"/>
    </location>
</feature>
<name>A0A5N6N4D3_9ASTR</name>
<evidence type="ECO:0000313" key="3">
    <source>
        <dbReference type="Proteomes" id="UP000326396"/>
    </source>
</evidence>
<accession>A0A5N6N4D3</accession>
<proteinExistence type="predicted"/>
<dbReference type="Proteomes" id="UP000326396">
    <property type="component" value="Linkage Group LG3"/>
</dbReference>
<reference evidence="2 3" key="1">
    <citation type="submission" date="2019-05" db="EMBL/GenBank/DDBJ databases">
        <title>Mikania micrantha, genome provides insights into the molecular mechanism of rapid growth.</title>
        <authorList>
            <person name="Liu B."/>
        </authorList>
    </citation>
    <scope>NUCLEOTIDE SEQUENCE [LARGE SCALE GENOMIC DNA]</scope>
    <source>
        <strain evidence="2">NLD-2019</strain>
        <tissue evidence="2">Leaf</tissue>
    </source>
</reference>
<protein>
    <submittedName>
        <fullName evidence="2">Uncharacterized protein</fullName>
    </submittedName>
</protein>
<keyword evidence="3" id="KW-1185">Reference proteome</keyword>
<dbReference type="EMBL" id="SZYD01000013">
    <property type="protein sequence ID" value="KAD4385044.1"/>
    <property type="molecule type" value="Genomic_DNA"/>
</dbReference>
<evidence type="ECO:0000313" key="2">
    <source>
        <dbReference type="EMBL" id="KAD4385044.1"/>
    </source>
</evidence>
<sequence length="112" mass="12449">MTENQKFTRIVGRNTIEAGREENQSTSQIIDHCFRLEDAGINLHRSTGDSITGGGDGDGGDPNETKGFPCLDSERNENTDNISEHVSFDLSSFDGRSHWLFESTVDRNPVNF</sequence>